<feature type="transmembrane region" description="Helical" evidence="8">
    <location>
        <begin position="180"/>
        <end position="199"/>
    </location>
</feature>
<dbReference type="Proteomes" id="UP001597343">
    <property type="component" value="Unassembled WGS sequence"/>
</dbReference>
<evidence type="ECO:0000256" key="4">
    <source>
        <dbReference type="ARBA" id="ARBA00023224"/>
    </source>
</evidence>
<dbReference type="PANTHER" id="PTHR32089:SF112">
    <property type="entry name" value="LYSOZYME-LIKE PROTEIN-RELATED"/>
    <property type="match status" value="1"/>
</dbReference>
<comment type="subcellular location">
    <subcellularLocation>
        <location evidence="1">Cell membrane</location>
    </subcellularLocation>
</comment>
<protein>
    <submittedName>
        <fullName evidence="11">Methyl-accepting chemotaxis protein</fullName>
    </submittedName>
</protein>
<dbReference type="SMART" id="SM00304">
    <property type="entry name" value="HAMP"/>
    <property type="match status" value="1"/>
</dbReference>
<feature type="domain" description="Methyl-accepting transducer" evidence="9">
    <location>
        <begin position="272"/>
        <end position="508"/>
    </location>
</feature>
<evidence type="ECO:0000259" key="9">
    <source>
        <dbReference type="PROSITE" id="PS50111"/>
    </source>
</evidence>
<sequence length="558" mass="61206">MRRIRHKLLLSFMIIFLLMISVGVTLYVELEFRTDDALQMKNKTLITAIQADQMKLSVVQVQQFLTDASVTKDVTGYDDAAEWAQEFEQAFAKIAEVNPEDDANLQSIKAKFDSYYELGQTMAHAYIEQGAEQGNQIMESFDQIAKSLNNEINKYRDRALSNLENSVGQLEQSIQFIQRLMVILAIVSFALSIAIAWFVSKSITKPLTNLLLRAQEMAKGDLSTEIRQISRDETGELTQAVEAMRKQLREMLAHIRYTSEHLASSSEELAAGAEHATIATHQVASRMQELSEGSHAQVQDTERNASAMEQMAVGIQVLSNTARTMHDAAKGAAAEAEEGSHAMRKVIEQMDAMSDSVQVTVQAVNQLGERSREIEQFVNVITAISEQTHLLALNAAIEAARAGENGRGFAVVADEVRKLAEQSKQSADLIIGVVQMILGETDIAVHSMDRVEQDVASGLTVTKSAQTAFEKILLAARLVAEQVQAVSATSKHLSDGTKQISASVEEISEIAKSSAAQSEQVAALSEEQLATMEEMKASTDGLTRIAEELNGHAQKFTV</sequence>
<organism evidence="11 12">
    <name type="scientific">Tumebacillus lipolyticus</name>
    <dbReference type="NCBI Taxonomy" id="1280370"/>
    <lineage>
        <taxon>Bacteria</taxon>
        <taxon>Bacillati</taxon>
        <taxon>Bacillota</taxon>
        <taxon>Bacilli</taxon>
        <taxon>Bacillales</taxon>
        <taxon>Alicyclobacillaceae</taxon>
        <taxon>Tumebacillus</taxon>
    </lineage>
</organism>
<keyword evidence="12" id="KW-1185">Reference proteome</keyword>
<comment type="caution">
    <text evidence="11">The sequence shown here is derived from an EMBL/GenBank/DDBJ whole genome shotgun (WGS) entry which is preliminary data.</text>
</comment>
<keyword evidence="4 6" id="KW-0807">Transducer</keyword>
<feature type="domain" description="HAMP" evidence="10">
    <location>
        <begin position="201"/>
        <end position="253"/>
    </location>
</feature>
<dbReference type="PROSITE" id="PS50885">
    <property type="entry name" value="HAMP"/>
    <property type="match status" value="1"/>
</dbReference>
<evidence type="ECO:0000256" key="2">
    <source>
        <dbReference type="ARBA" id="ARBA00022475"/>
    </source>
</evidence>
<evidence type="ECO:0000256" key="6">
    <source>
        <dbReference type="PROSITE-ProRule" id="PRU00284"/>
    </source>
</evidence>
<proteinExistence type="inferred from homology"/>
<dbReference type="Pfam" id="PF00672">
    <property type="entry name" value="HAMP"/>
    <property type="match status" value="1"/>
</dbReference>
<evidence type="ECO:0000256" key="1">
    <source>
        <dbReference type="ARBA" id="ARBA00004236"/>
    </source>
</evidence>
<evidence type="ECO:0000256" key="3">
    <source>
        <dbReference type="ARBA" id="ARBA00023136"/>
    </source>
</evidence>
<dbReference type="Pfam" id="PF00015">
    <property type="entry name" value="MCPsignal"/>
    <property type="match status" value="1"/>
</dbReference>
<keyword evidence="7" id="KW-0175">Coiled coil</keyword>
<gene>
    <name evidence="11" type="ORF">ACFSOY_10530</name>
</gene>
<dbReference type="Gene3D" id="6.10.340.10">
    <property type="match status" value="1"/>
</dbReference>
<dbReference type="EMBL" id="JBHUIO010000005">
    <property type="protein sequence ID" value="MFD2170437.1"/>
    <property type="molecule type" value="Genomic_DNA"/>
</dbReference>
<keyword evidence="2" id="KW-1003">Cell membrane</keyword>
<reference evidence="12" key="1">
    <citation type="journal article" date="2019" name="Int. J. Syst. Evol. Microbiol.">
        <title>The Global Catalogue of Microorganisms (GCM) 10K type strain sequencing project: providing services to taxonomists for standard genome sequencing and annotation.</title>
        <authorList>
            <consortium name="The Broad Institute Genomics Platform"/>
            <consortium name="The Broad Institute Genome Sequencing Center for Infectious Disease"/>
            <person name="Wu L."/>
            <person name="Ma J."/>
        </authorList>
    </citation>
    <scope>NUCLEOTIDE SEQUENCE [LARGE SCALE GENOMIC DNA]</scope>
    <source>
        <strain evidence="12">CGMCC 1.13574</strain>
    </source>
</reference>
<dbReference type="InterPro" id="IPR004090">
    <property type="entry name" value="Chemotax_Me-accpt_rcpt"/>
</dbReference>
<evidence type="ECO:0000313" key="11">
    <source>
        <dbReference type="EMBL" id="MFD2170437.1"/>
    </source>
</evidence>
<evidence type="ECO:0000313" key="12">
    <source>
        <dbReference type="Proteomes" id="UP001597343"/>
    </source>
</evidence>
<evidence type="ECO:0000259" key="10">
    <source>
        <dbReference type="PROSITE" id="PS50885"/>
    </source>
</evidence>
<keyword evidence="8" id="KW-0812">Transmembrane</keyword>
<dbReference type="CDD" id="cd06225">
    <property type="entry name" value="HAMP"/>
    <property type="match status" value="1"/>
</dbReference>
<dbReference type="Gene3D" id="1.10.287.950">
    <property type="entry name" value="Methyl-accepting chemotaxis protein"/>
    <property type="match status" value="1"/>
</dbReference>
<evidence type="ECO:0000256" key="5">
    <source>
        <dbReference type="ARBA" id="ARBA00029447"/>
    </source>
</evidence>
<keyword evidence="8" id="KW-1133">Transmembrane helix</keyword>
<dbReference type="SUPFAM" id="SSF58104">
    <property type="entry name" value="Methyl-accepting chemotaxis protein (MCP) signaling domain"/>
    <property type="match status" value="1"/>
</dbReference>
<keyword evidence="3 8" id="KW-0472">Membrane</keyword>
<evidence type="ECO:0000256" key="7">
    <source>
        <dbReference type="SAM" id="Coils"/>
    </source>
</evidence>
<evidence type="ECO:0000256" key="8">
    <source>
        <dbReference type="SAM" id="Phobius"/>
    </source>
</evidence>
<dbReference type="PROSITE" id="PS50111">
    <property type="entry name" value="CHEMOTAXIS_TRANSDUC_2"/>
    <property type="match status" value="1"/>
</dbReference>
<dbReference type="CDD" id="cd11386">
    <property type="entry name" value="MCP_signal"/>
    <property type="match status" value="1"/>
</dbReference>
<name>A0ABW4ZX03_9BACL</name>
<dbReference type="PANTHER" id="PTHR32089">
    <property type="entry name" value="METHYL-ACCEPTING CHEMOTAXIS PROTEIN MCPB"/>
    <property type="match status" value="1"/>
</dbReference>
<dbReference type="InterPro" id="IPR003660">
    <property type="entry name" value="HAMP_dom"/>
</dbReference>
<dbReference type="SMART" id="SM00283">
    <property type="entry name" value="MA"/>
    <property type="match status" value="1"/>
</dbReference>
<dbReference type="InterPro" id="IPR004089">
    <property type="entry name" value="MCPsignal_dom"/>
</dbReference>
<dbReference type="PRINTS" id="PR00260">
    <property type="entry name" value="CHEMTRNSDUCR"/>
</dbReference>
<dbReference type="RefSeq" id="WP_386046387.1">
    <property type="nucleotide sequence ID" value="NZ_JBHUIO010000005.1"/>
</dbReference>
<comment type="similarity">
    <text evidence="5">Belongs to the methyl-accepting chemotaxis (MCP) protein family.</text>
</comment>
<accession>A0ABW4ZX03</accession>
<feature type="coiled-coil region" evidence="7">
    <location>
        <begin position="138"/>
        <end position="180"/>
    </location>
</feature>